<evidence type="ECO:0008006" key="4">
    <source>
        <dbReference type="Google" id="ProtNLM"/>
    </source>
</evidence>
<keyword evidence="1" id="KW-1133">Transmembrane helix</keyword>
<keyword evidence="3" id="KW-1185">Reference proteome</keyword>
<proteinExistence type="predicted"/>
<organism evidence="2 3">
    <name type="scientific">Desulfomicrobium macestii</name>
    <dbReference type="NCBI Taxonomy" id="90731"/>
    <lineage>
        <taxon>Bacteria</taxon>
        <taxon>Pseudomonadati</taxon>
        <taxon>Thermodesulfobacteriota</taxon>
        <taxon>Desulfovibrionia</taxon>
        <taxon>Desulfovibrionales</taxon>
        <taxon>Desulfomicrobiaceae</taxon>
        <taxon>Desulfomicrobium</taxon>
    </lineage>
</organism>
<name>A0ABR9H8F8_9BACT</name>
<keyword evidence="1" id="KW-0812">Transmembrane</keyword>
<evidence type="ECO:0000256" key="1">
    <source>
        <dbReference type="SAM" id="Phobius"/>
    </source>
</evidence>
<evidence type="ECO:0000313" key="3">
    <source>
        <dbReference type="Proteomes" id="UP000639010"/>
    </source>
</evidence>
<dbReference type="EMBL" id="JADBGG010000041">
    <property type="protein sequence ID" value="MBE1427009.1"/>
    <property type="molecule type" value="Genomic_DNA"/>
</dbReference>
<gene>
    <name evidence="2" type="ORF">H4684_003693</name>
</gene>
<comment type="caution">
    <text evidence="2">The sequence shown here is derived from an EMBL/GenBank/DDBJ whole genome shotgun (WGS) entry which is preliminary data.</text>
</comment>
<evidence type="ECO:0000313" key="2">
    <source>
        <dbReference type="EMBL" id="MBE1427009.1"/>
    </source>
</evidence>
<accession>A0ABR9H8F8</accession>
<dbReference type="Proteomes" id="UP000639010">
    <property type="component" value="Unassembled WGS sequence"/>
</dbReference>
<feature type="transmembrane region" description="Helical" evidence="1">
    <location>
        <begin position="71"/>
        <end position="92"/>
    </location>
</feature>
<dbReference type="RefSeq" id="WP_192624832.1">
    <property type="nucleotide sequence ID" value="NZ_JADBGG010000041.1"/>
</dbReference>
<reference evidence="2 3" key="1">
    <citation type="submission" date="2020-10" db="EMBL/GenBank/DDBJ databases">
        <title>Genomic Encyclopedia of Type Strains, Phase IV (KMG-IV): sequencing the most valuable type-strain genomes for metagenomic binning, comparative biology and taxonomic classification.</title>
        <authorList>
            <person name="Goeker M."/>
        </authorList>
    </citation>
    <scope>NUCLEOTIDE SEQUENCE [LARGE SCALE GENOMIC DNA]</scope>
    <source>
        <strain evidence="2 3">DSM 4194</strain>
    </source>
</reference>
<feature type="transmembrane region" description="Helical" evidence="1">
    <location>
        <begin position="33"/>
        <end position="59"/>
    </location>
</feature>
<feature type="transmembrane region" description="Helical" evidence="1">
    <location>
        <begin position="124"/>
        <end position="143"/>
    </location>
</feature>
<protein>
    <recommendedName>
        <fullName evidence="4">Conjugal transfer protein TrbC</fullName>
    </recommendedName>
</protein>
<sequence>MIITIALAGLVPAGAWADGPQALNHGQIGADLVALAGLARIAAGAIGFFLLGGGLIAFIKSKGRQESPGRALSMVLVGGVLLSVASAVNMAAGSLFGADSLQLVGIESHVTAKAGPASDMFKTFLRISWVVGFLGFIAGWYGLTHGKRAQVGVCIAKIVGGACAMNLPTVIQAAAKWGGIFAGIGTYIN</sequence>
<keyword evidence="1" id="KW-0472">Membrane</keyword>